<sequence length="97" mass="11084">MPVSKRKFAAVVQKKGFLEVRNRDHVIFVFTDAAGKPNAKIQTKMSHGTGNDISDRLLVFMAKQMKLGKKAELDKYIDCSISEAQYRTILRKQNFHV</sequence>
<dbReference type="EMBL" id="JAWDKA010000009">
    <property type="protein sequence ID" value="MDV0442429.1"/>
    <property type="molecule type" value="Genomic_DNA"/>
</dbReference>
<evidence type="ECO:0000313" key="1">
    <source>
        <dbReference type="EMBL" id="MDV0442429.1"/>
    </source>
</evidence>
<accession>A0AAE4SAX7</accession>
<dbReference type="AlphaFoldDB" id="A0AAE4SAX7"/>
<evidence type="ECO:0008006" key="3">
    <source>
        <dbReference type="Google" id="ProtNLM"/>
    </source>
</evidence>
<proteinExistence type="predicted"/>
<reference evidence="1" key="1">
    <citation type="submission" date="2023-06" db="EMBL/GenBank/DDBJ databases">
        <title>Genome sequence of Methancorpusculaceae sp. Ag1.</title>
        <authorList>
            <person name="Protasov E."/>
            <person name="Platt K."/>
            <person name="Poehlein A."/>
            <person name="Daniel R."/>
            <person name="Brune A."/>
        </authorList>
    </citation>
    <scope>NUCLEOTIDE SEQUENCE</scope>
    <source>
        <strain evidence="1">Ag1</strain>
    </source>
</reference>
<keyword evidence="2" id="KW-1185">Reference proteome</keyword>
<comment type="caution">
    <text evidence="1">The sequence shown here is derived from an EMBL/GenBank/DDBJ whole genome shotgun (WGS) entry which is preliminary data.</text>
</comment>
<dbReference type="Proteomes" id="UP001273136">
    <property type="component" value="Unassembled WGS sequence"/>
</dbReference>
<name>A0AAE4SAX7_9EURY</name>
<protein>
    <recommendedName>
        <fullName evidence="3">Type II toxin-antitoxin system HicA family toxin</fullName>
    </recommendedName>
</protein>
<gene>
    <name evidence="1" type="ORF">McpAg1_16710</name>
</gene>
<organism evidence="1 2">
    <name type="scientific">Methanorbis furvi</name>
    <dbReference type="NCBI Taxonomy" id="3028299"/>
    <lineage>
        <taxon>Archaea</taxon>
        <taxon>Methanobacteriati</taxon>
        <taxon>Methanobacteriota</taxon>
        <taxon>Stenosarchaea group</taxon>
        <taxon>Methanomicrobia</taxon>
        <taxon>Methanomicrobiales</taxon>
        <taxon>Methanocorpusculaceae</taxon>
        <taxon>Methanorbis</taxon>
    </lineage>
</organism>
<evidence type="ECO:0000313" key="2">
    <source>
        <dbReference type="Proteomes" id="UP001273136"/>
    </source>
</evidence>